<accession>A0A9X2GP78</accession>
<dbReference type="InterPro" id="IPR012349">
    <property type="entry name" value="Split_barrel_FMN-bd"/>
</dbReference>
<evidence type="ECO:0000313" key="2">
    <source>
        <dbReference type="Proteomes" id="UP001139648"/>
    </source>
</evidence>
<dbReference type="EMBL" id="JAMZEB010000002">
    <property type="protein sequence ID" value="MCP2358293.1"/>
    <property type="molecule type" value="Genomic_DNA"/>
</dbReference>
<dbReference type="Proteomes" id="UP001139648">
    <property type="component" value="Unassembled WGS sequence"/>
</dbReference>
<gene>
    <name evidence="1" type="ORF">HD597_005313</name>
</gene>
<dbReference type="SUPFAM" id="SSF50475">
    <property type="entry name" value="FMN-binding split barrel"/>
    <property type="match status" value="1"/>
</dbReference>
<evidence type="ECO:0008006" key="3">
    <source>
        <dbReference type="Google" id="ProtNLM"/>
    </source>
</evidence>
<dbReference type="AlphaFoldDB" id="A0A9X2GP78"/>
<name>A0A9X2GP78_9ACTN</name>
<organism evidence="1 2">
    <name type="scientific">Nonomuraea thailandensis</name>
    <dbReference type="NCBI Taxonomy" id="1188745"/>
    <lineage>
        <taxon>Bacteria</taxon>
        <taxon>Bacillati</taxon>
        <taxon>Actinomycetota</taxon>
        <taxon>Actinomycetes</taxon>
        <taxon>Streptosporangiales</taxon>
        <taxon>Streptosporangiaceae</taxon>
        <taxon>Nonomuraea</taxon>
    </lineage>
</organism>
<protein>
    <recommendedName>
        <fullName evidence="3">Flavin reductase like domain-containing protein</fullName>
    </recommendedName>
</protein>
<sequence>MPAIPSIDLAAQVADAGNTSGRDTGKRTRFGFIPVPATTVDAPLVAECFAILECTVADNRHLWILKGEWAWIDPGRRSAGQSHLCGDGTFSANAATVYLRHP</sequence>
<keyword evidence="2" id="KW-1185">Reference proteome</keyword>
<proteinExistence type="predicted"/>
<comment type="caution">
    <text evidence="1">The sequence shown here is derived from an EMBL/GenBank/DDBJ whole genome shotgun (WGS) entry which is preliminary data.</text>
</comment>
<dbReference type="Gene3D" id="2.30.110.10">
    <property type="entry name" value="Electron Transport, Fmn-binding Protein, Chain A"/>
    <property type="match status" value="1"/>
</dbReference>
<reference evidence="1" key="1">
    <citation type="submission" date="2022-06" db="EMBL/GenBank/DDBJ databases">
        <title>Sequencing the genomes of 1000 actinobacteria strains.</title>
        <authorList>
            <person name="Klenk H.-P."/>
        </authorList>
    </citation>
    <scope>NUCLEOTIDE SEQUENCE</scope>
    <source>
        <strain evidence="1">DSM 46694</strain>
    </source>
</reference>
<evidence type="ECO:0000313" key="1">
    <source>
        <dbReference type="EMBL" id="MCP2358293.1"/>
    </source>
</evidence>
<dbReference type="RefSeq" id="WP_253745377.1">
    <property type="nucleotide sequence ID" value="NZ_BAABKA010000065.1"/>
</dbReference>